<feature type="transmembrane region" description="Helical" evidence="1">
    <location>
        <begin position="42"/>
        <end position="60"/>
    </location>
</feature>
<keyword evidence="3" id="KW-1185">Reference proteome</keyword>
<dbReference type="EMBL" id="BSDX01000001">
    <property type="protein sequence ID" value="GLI53967.1"/>
    <property type="molecule type" value="Genomic_DNA"/>
</dbReference>
<comment type="caution">
    <text evidence="2">The sequence shown here is derived from an EMBL/GenBank/DDBJ whole genome shotgun (WGS) entry which is preliminary data.</text>
</comment>
<evidence type="ECO:0000313" key="2">
    <source>
        <dbReference type="EMBL" id="GLI53967.1"/>
    </source>
</evidence>
<evidence type="ECO:0000313" key="3">
    <source>
        <dbReference type="Proteomes" id="UP001144297"/>
    </source>
</evidence>
<keyword evidence="1" id="KW-0472">Membrane</keyword>
<sequence>MKEYIYYLVFRSSLPTEECREFSFKKYCNLVGLDYEKALFKAKRQFGVVFTFTVLLALAIF</sequence>
<dbReference type="Proteomes" id="UP001144297">
    <property type="component" value="Unassembled WGS sequence"/>
</dbReference>
<gene>
    <name evidence="2" type="ORF">TISLANDTSLP1_16600</name>
</gene>
<dbReference type="AlphaFoldDB" id="A0A9W6GHW1"/>
<protein>
    <submittedName>
        <fullName evidence="2">Uncharacterized protein</fullName>
    </submittedName>
</protein>
<evidence type="ECO:0000256" key="1">
    <source>
        <dbReference type="SAM" id="Phobius"/>
    </source>
</evidence>
<organism evidence="2 3">
    <name type="scientific">Thermodesulfovibrio yellowstonii</name>
    <dbReference type="NCBI Taxonomy" id="28262"/>
    <lineage>
        <taxon>Bacteria</taxon>
        <taxon>Pseudomonadati</taxon>
        <taxon>Nitrospirota</taxon>
        <taxon>Thermodesulfovibrionia</taxon>
        <taxon>Thermodesulfovibrionales</taxon>
        <taxon>Thermodesulfovibrionaceae</taxon>
        <taxon>Thermodesulfovibrio</taxon>
    </lineage>
</organism>
<proteinExistence type="predicted"/>
<keyword evidence="1" id="KW-0812">Transmembrane</keyword>
<reference evidence="2" key="1">
    <citation type="submission" date="2022-12" db="EMBL/GenBank/DDBJ databases">
        <title>Reference genome sequencing for broad-spectrum identification of bacterial and archaeal isolates by mass spectrometry.</title>
        <authorList>
            <person name="Sekiguchi Y."/>
            <person name="Tourlousse D.M."/>
        </authorList>
    </citation>
    <scope>NUCLEOTIDE SEQUENCE</scope>
    <source>
        <strain evidence="2">TSL-P1</strain>
    </source>
</reference>
<keyword evidence="1" id="KW-1133">Transmembrane helix</keyword>
<name>A0A9W6GHW1_9BACT</name>
<accession>A0A9W6GHW1</accession>